<dbReference type="InterPro" id="IPR048427">
    <property type="entry name" value="YpoC"/>
</dbReference>
<dbReference type="OrthoDB" id="2360594at2"/>
<dbReference type="AlphaFoldDB" id="A0A163JQU3"/>
<evidence type="ECO:0000259" key="1">
    <source>
        <dbReference type="Pfam" id="PF21747"/>
    </source>
</evidence>
<dbReference type="RefSeq" id="WP_053072036.1">
    <property type="nucleotide sequence ID" value="NZ_CP047095.1"/>
</dbReference>
<comment type="caution">
    <text evidence="2">The sequence shown here is derived from an EMBL/GenBank/DDBJ whole genome shotgun (WGS) entry which is preliminary data.</text>
</comment>
<organism evidence="2 3">
    <name type="scientific">Rossellomorea marisflavi</name>
    <dbReference type="NCBI Taxonomy" id="189381"/>
    <lineage>
        <taxon>Bacteria</taxon>
        <taxon>Bacillati</taxon>
        <taxon>Bacillota</taxon>
        <taxon>Bacilli</taxon>
        <taxon>Bacillales</taxon>
        <taxon>Bacillaceae</taxon>
        <taxon>Rossellomorea</taxon>
    </lineage>
</organism>
<dbReference type="Proteomes" id="UP000076510">
    <property type="component" value="Unassembled WGS sequence"/>
</dbReference>
<reference evidence="3" key="1">
    <citation type="submission" date="2016-01" db="EMBL/GenBank/DDBJ databases">
        <title>Whole genome sequencing of Bhargavaea cecembensis T14.</title>
        <authorList>
            <person name="Hong K.W."/>
        </authorList>
    </citation>
    <scope>NUCLEOTIDE SEQUENCE [LARGE SCALE GENOMIC DNA]</scope>
    <source>
        <strain evidence="3">M19</strain>
    </source>
</reference>
<name>A0A163JQU3_9BACI</name>
<dbReference type="Pfam" id="PF21747">
    <property type="entry name" value="YpoC"/>
    <property type="match status" value="1"/>
</dbReference>
<protein>
    <recommendedName>
        <fullName evidence="1">YpoC-like domain-containing protein</fullName>
    </recommendedName>
</protein>
<proteinExistence type="predicted"/>
<evidence type="ECO:0000313" key="2">
    <source>
        <dbReference type="EMBL" id="KZE45567.1"/>
    </source>
</evidence>
<sequence length="144" mass="16910">MKDRAEGQPDISLFAAGENKGDGECEGSILRPEEAYRNWEEGKDGISTLFKTRDPACADEMRRAILWFYQLLFWSNGQEVDLTDRQKRVEWLELKPHNVVDRLSFIEQNPRLAHSFLQLQELFAEQWKRYAKDRAMKSIKKSSE</sequence>
<evidence type="ECO:0000313" key="3">
    <source>
        <dbReference type="Proteomes" id="UP000076510"/>
    </source>
</evidence>
<gene>
    <name evidence="2" type="ORF">AV649_05150</name>
</gene>
<dbReference type="EMBL" id="LQQY01000034">
    <property type="protein sequence ID" value="KZE45567.1"/>
    <property type="molecule type" value="Genomic_DNA"/>
</dbReference>
<accession>A0A163JQU3</accession>
<feature type="domain" description="YpoC-like" evidence="1">
    <location>
        <begin position="34"/>
        <end position="137"/>
    </location>
</feature>